<evidence type="ECO:0000256" key="1">
    <source>
        <dbReference type="SAM" id="SignalP"/>
    </source>
</evidence>
<sequence>MNTKFFIIIVFCLVFTKGKSMAQMPDSVKTYIDSALYIMESKSIYAKNLDWNKIRDSTYQLGKKASNIQESFIAIKYAFEQLNDSHGMLASKSDYHRVPLSINFSEVLSPGIKSEFLKGNRFVHQFLPGNIAYLRVPTMPITEQEDIDDLGNKLRNLLCELLAENPSGLILDLRMNSGGNSAPMLSGLGPIFHQEVIGYSVDKDGNLLNEIKLQDGVVIGENGEKMVNIQNSCMASPEMPIAVLIGPSTASSGEILAYLLHAQPNVSAFGEPSLGFCNATQGFFFMDQKGYLLLTVQMIADANQSVNFGMKVIPDVYIKSDDNYENLLEDVTVLPAIDWIKGSKSAHF</sequence>
<keyword evidence="1" id="KW-0732">Signal</keyword>
<dbReference type="CDD" id="cd06567">
    <property type="entry name" value="Peptidase_S41"/>
    <property type="match status" value="1"/>
</dbReference>
<reference evidence="3 4" key="1">
    <citation type="submission" date="2018-06" db="EMBL/GenBank/DDBJ databases">
        <title>Genomic Encyclopedia of Archaeal and Bacterial Type Strains, Phase II (KMG-II): from individual species to whole genera.</title>
        <authorList>
            <person name="Goeker M."/>
        </authorList>
    </citation>
    <scope>NUCLEOTIDE SEQUENCE [LARGE SCALE GENOMIC DNA]</scope>
    <source>
        <strain evidence="3 4">T4</strain>
    </source>
</reference>
<dbReference type="EMBL" id="QKTX01000001">
    <property type="protein sequence ID" value="PZV87180.1"/>
    <property type="molecule type" value="Genomic_DNA"/>
</dbReference>
<feature type="chain" id="PRO_5016387195" evidence="1">
    <location>
        <begin position="23"/>
        <end position="348"/>
    </location>
</feature>
<keyword evidence="4" id="KW-1185">Reference proteome</keyword>
<proteinExistence type="predicted"/>
<comment type="caution">
    <text evidence="3">The sequence shown here is derived from an EMBL/GenBank/DDBJ whole genome shotgun (WGS) entry which is preliminary data.</text>
</comment>
<dbReference type="SMART" id="SM00245">
    <property type="entry name" value="TSPc"/>
    <property type="match status" value="1"/>
</dbReference>
<dbReference type="InterPro" id="IPR005151">
    <property type="entry name" value="Tail-specific_protease"/>
</dbReference>
<dbReference type="GO" id="GO:0006508">
    <property type="term" value="P:proteolysis"/>
    <property type="evidence" value="ECO:0007669"/>
    <property type="project" value="InterPro"/>
</dbReference>
<feature type="signal peptide" evidence="1">
    <location>
        <begin position="1"/>
        <end position="22"/>
    </location>
</feature>
<dbReference type="Pfam" id="PF03572">
    <property type="entry name" value="Peptidase_S41"/>
    <property type="match status" value="1"/>
</dbReference>
<dbReference type="AlphaFoldDB" id="A0A326RZU0"/>
<dbReference type="OrthoDB" id="6397760at2"/>
<dbReference type="Proteomes" id="UP000248917">
    <property type="component" value="Unassembled WGS sequence"/>
</dbReference>
<dbReference type="SUPFAM" id="SSF52096">
    <property type="entry name" value="ClpP/crotonase"/>
    <property type="match status" value="1"/>
</dbReference>
<dbReference type="RefSeq" id="WP_111390873.1">
    <property type="nucleotide sequence ID" value="NZ_QKTX01000001.1"/>
</dbReference>
<dbReference type="GO" id="GO:0008236">
    <property type="term" value="F:serine-type peptidase activity"/>
    <property type="evidence" value="ECO:0007669"/>
    <property type="project" value="InterPro"/>
</dbReference>
<organism evidence="3 4">
    <name type="scientific">Algoriphagus aquaeductus</name>
    <dbReference type="NCBI Taxonomy" id="475299"/>
    <lineage>
        <taxon>Bacteria</taxon>
        <taxon>Pseudomonadati</taxon>
        <taxon>Bacteroidota</taxon>
        <taxon>Cytophagia</taxon>
        <taxon>Cytophagales</taxon>
        <taxon>Cyclobacteriaceae</taxon>
        <taxon>Algoriphagus</taxon>
    </lineage>
</organism>
<name>A0A326RZU0_9BACT</name>
<feature type="domain" description="Tail specific protease" evidence="2">
    <location>
        <begin position="104"/>
        <end position="319"/>
    </location>
</feature>
<evidence type="ECO:0000313" key="3">
    <source>
        <dbReference type="EMBL" id="PZV87180.1"/>
    </source>
</evidence>
<accession>A0A326RZU0</accession>
<gene>
    <name evidence="3" type="ORF">CLV31_10152</name>
</gene>
<evidence type="ECO:0000259" key="2">
    <source>
        <dbReference type="SMART" id="SM00245"/>
    </source>
</evidence>
<dbReference type="Gene3D" id="3.90.226.10">
    <property type="entry name" value="2-enoyl-CoA Hydratase, Chain A, domain 1"/>
    <property type="match status" value="1"/>
</dbReference>
<protein>
    <submittedName>
        <fullName evidence="3">Peptidase S41-like protein</fullName>
    </submittedName>
</protein>
<dbReference type="InterPro" id="IPR029045">
    <property type="entry name" value="ClpP/crotonase-like_dom_sf"/>
</dbReference>
<evidence type="ECO:0000313" key="4">
    <source>
        <dbReference type="Proteomes" id="UP000248917"/>
    </source>
</evidence>